<dbReference type="Proteomes" id="UP000195514">
    <property type="component" value="Chromosome I"/>
</dbReference>
<dbReference type="EMBL" id="LT859958">
    <property type="protein sequence ID" value="SMX54047.1"/>
    <property type="molecule type" value="Genomic_DNA"/>
</dbReference>
<dbReference type="AlphaFoldDB" id="A0A1Y6K5B9"/>
<gene>
    <name evidence="1" type="ORF">CFX1CAM_0982</name>
</gene>
<organism evidence="1 2">
    <name type="scientific">Candidatus Brevifilum fermentans</name>
    <dbReference type="NCBI Taxonomy" id="1986204"/>
    <lineage>
        <taxon>Bacteria</taxon>
        <taxon>Bacillati</taxon>
        <taxon>Chloroflexota</taxon>
        <taxon>Anaerolineae</taxon>
        <taxon>Anaerolineales</taxon>
        <taxon>Anaerolineaceae</taxon>
        <taxon>Candidatus Brevifilum</taxon>
    </lineage>
</organism>
<protein>
    <submittedName>
        <fullName evidence="1">Uncharacterized protein</fullName>
    </submittedName>
</protein>
<reference evidence="2" key="1">
    <citation type="submission" date="2017-05" db="EMBL/GenBank/DDBJ databases">
        <authorList>
            <person name="Kirkegaard R."/>
            <person name="Mcilroy J S."/>
        </authorList>
    </citation>
    <scope>NUCLEOTIDE SEQUENCE [LARGE SCALE GENOMIC DNA]</scope>
</reference>
<proteinExistence type="predicted"/>
<accession>A0A1Y6K5B9</accession>
<evidence type="ECO:0000313" key="1">
    <source>
        <dbReference type="EMBL" id="SMX54047.1"/>
    </source>
</evidence>
<dbReference type="KEGG" id="abat:CFX1CAM_0982"/>
<sequence length="51" mass="5616">MKLHKGVMVNPVLEQPGEIQNEPFGALKRDTGQVADEPDLVVKYKMSPSGH</sequence>
<keyword evidence="2" id="KW-1185">Reference proteome</keyword>
<evidence type="ECO:0000313" key="2">
    <source>
        <dbReference type="Proteomes" id="UP000195514"/>
    </source>
</evidence>
<name>A0A1Y6K5B9_9CHLR</name>